<proteinExistence type="predicted"/>
<dbReference type="EMBL" id="KR052480">
    <property type="protein sequence ID" value="AKF12789.1"/>
    <property type="molecule type" value="Genomic_DNA"/>
</dbReference>
<keyword evidence="2" id="KW-1185">Reference proteome</keyword>
<evidence type="ECO:0000313" key="1">
    <source>
        <dbReference type="EMBL" id="AKF12789.1"/>
    </source>
</evidence>
<gene>
    <name evidence="1" type="ORF">PHIM7_244</name>
</gene>
<name>A0A0F6WBU6_9CAUD</name>
<evidence type="ECO:0000313" key="2">
    <source>
        <dbReference type="Proteomes" id="UP000221947"/>
    </source>
</evidence>
<protein>
    <submittedName>
        <fullName evidence="1">Uncharacterized protein</fullName>
    </submittedName>
</protein>
<accession>A0A0F6WBU6</accession>
<organism evidence="1 2">
    <name type="scientific">Sinorhizobium phage phiM7</name>
    <dbReference type="NCBI Taxonomy" id="1647403"/>
    <lineage>
        <taxon>Viruses</taxon>
        <taxon>Duplodnaviria</taxon>
        <taxon>Heunggongvirae</taxon>
        <taxon>Uroviricota</taxon>
        <taxon>Caudoviricetes</taxon>
        <taxon>Emdodecavirus</taxon>
        <taxon>Emdodecavirus M7</taxon>
    </lineage>
</organism>
<sequence>MASKLHNFSTEQLLSKLEASIRKGVDALAEGCEIIGELEKRGEVIPLMTSGLYKWYKEINAGSLLPELVIKFAGADHILSRLVGAPKKEQLEYASTGKIKVAEMDRKGEIREVEKPIARLNIEKLDLVLENGKKKTFKQQVNHLQTAAITKPSKPITTSPSVRADTKAGVLIIGGRRVEPHTLFDAMAELGFTVTRTKKKKAA</sequence>
<dbReference type="Proteomes" id="UP000221947">
    <property type="component" value="Segment"/>
</dbReference>
<reference evidence="1 2" key="1">
    <citation type="submission" date="2015-04" db="EMBL/GenBank/DDBJ databases">
        <authorList>
            <person name="Schouten J.T."/>
            <person name="Crockett J.T."/>
            <person name="Hodson T.S."/>
            <person name="Hyde J.R."/>
            <person name="Smith T.A."/>
            <person name="Merrill B.D."/>
            <person name="Crook M.B."/>
            <person name="Griffitts J.S."/>
            <person name="Burnett S.H."/>
            <person name="Grose J.H."/>
            <person name="Breakwell D.P."/>
        </authorList>
    </citation>
    <scope>NUCLEOTIDE SEQUENCE [LARGE SCALE GENOMIC DNA]</scope>
</reference>